<reference evidence="1" key="1">
    <citation type="submission" date="2020-05" db="EMBL/GenBank/DDBJ databases">
        <authorList>
            <person name="Chiriac C."/>
            <person name="Salcher M."/>
            <person name="Ghai R."/>
            <person name="Kavagutti S V."/>
        </authorList>
    </citation>
    <scope>NUCLEOTIDE SEQUENCE</scope>
</reference>
<evidence type="ECO:0000313" key="1">
    <source>
        <dbReference type="EMBL" id="CAB5077881.1"/>
    </source>
</evidence>
<accession>A0A6J7VHT1</accession>
<sequence>MNRNSTVTKHRFGSCSCYRDDCVAFTVLNRNKFAFIVLMINFDITQCRQTTWTPVNNALGAINEISVVKTFENCEHSLRKSGIHSERFARPVDAIAEPFHLAED</sequence>
<name>A0A6J7VHT1_9ZZZZ</name>
<gene>
    <name evidence="1" type="ORF">UFOPK4367_01394</name>
</gene>
<organism evidence="1">
    <name type="scientific">freshwater metagenome</name>
    <dbReference type="NCBI Taxonomy" id="449393"/>
    <lineage>
        <taxon>unclassified sequences</taxon>
        <taxon>metagenomes</taxon>
        <taxon>ecological metagenomes</taxon>
    </lineage>
</organism>
<protein>
    <submittedName>
        <fullName evidence="1">Unannotated protein</fullName>
    </submittedName>
</protein>
<dbReference type="AlphaFoldDB" id="A0A6J7VHT1"/>
<proteinExistence type="predicted"/>
<dbReference type="EMBL" id="CAFBRC010000122">
    <property type="protein sequence ID" value="CAB5077881.1"/>
    <property type="molecule type" value="Genomic_DNA"/>
</dbReference>